<feature type="transmembrane region" description="Helical" evidence="1">
    <location>
        <begin position="50"/>
        <end position="67"/>
    </location>
</feature>
<proteinExistence type="predicted"/>
<keyword evidence="1" id="KW-0812">Transmembrane</keyword>
<reference evidence="2" key="1">
    <citation type="journal article" date="2021" name="Proc. Natl. Acad. Sci. U.S.A.">
        <title>A Catalog of Tens of Thousands of Viruses from Human Metagenomes Reveals Hidden Associations with Chronic Diseases.</title>
        <authorList>
            <person name="Tisza M.J."/>
            <person name="Buck C.B."/>
        </authorList>
    </citation>
    <scope>NUCLEOTIDE SEQUENCE</scope>
    <source>
        <strain evidence="2">Ctzr51</strain>
    </source>
</reference>
<dbReference type="EMBL" id="BK016111">
    <property type="protein sequence ID" value="DAF95923.1"/>
    <property type="molecule type" value="Genomic_DNA"/>
</dbReference>
<accession>A0A8S5UNC0</accession>
<keyword evidence="1" id="KW-1133">Transmembrane helix</keyword>
<sequence length="69" mass="7861">MKKTCIMSVLERLVKYALSNEFQLKAILILFSLFGLVFICTSFYNPTLLFLALPCIITVIACINELNKK</sequence>
<keyword evidence="1" id="KW-0472">Membrane</keyword>
<feature type="transmembrane region" description="Helical" evidence="1">
    <location>
        <begin position="22"/>
        <end position="44"/>
    </location>
</feature>
<evidence type="ECO:0000256" key="1">
    <source>
        <dbReference type="SAM" id="Phobius"/>
    </source>
</evidence>
<protein>
    <submittedName>
        <fullName evidence="2">Uncharacterized protein</fullName>
    </submittedName>
</protein>
<name>A0A8S5UNC0_9CAUD</name>
<organism evidence="2">
    <name type="scientific">Siphoviridae sp. ctzr51</name>
    <dbReference type="NCBI Taxonomy" id="2825751"/>
    <lineage>
        <taxon>Viruses</taxon>
        <taxon>Duplodnaviria</taxon>
        <taxon>Heunggongvirae</taxon>
        <taxon>Uroviricota</taxon>
        <taxon>Caudoviricetes</taxon>
    </lineage>
</organism>
<evidence type="ECO:0000313" key="2">
    <source>
        <dbReference type="EMBL" id="DAF95923.1"/>
    </source>
</evidence>